<evidence type="ECO:0000313" key="3">
    <source>
        <dbReference type="EMBL" id="CAF9911507.1"/>
    </source>
</evidence>
<dbReference type="SUPFAM" id="SSF55874">
    <property type="entry name" value="ATPase domain of HSP90 chaperone/DNA topoisomerase II/histidine kinase"/>
    <property type="match status" value="1"/>
</dbReference>
<keyword evidence="4" id="KW-1185">Reference proteome</keyword>
<evidence type="ECO:0000313" key="4">
    <source>
        <dbReference type="Proteomes" id="UP000664521"/>
    </source>
</evidence>
<protein>
    <recommendedName>
        <fullName evidence="2">Sacsin/Nov domain-containing protein</fullName>
    </recommendedName>
</protein>
<feature type="compositionally biased region" description="Low complexity" evidence="1">
    <location>
        <begin position="1534"/>
        <end position="1547"/>
    </location>
</feature>
<dbReference type="InterPro" id="IPR022155">
    <property type="entry name" value="DUF3684"/>
</dbReference>
<accession>A0A8H3EWD5</accession>
<feature type="compositionally biased region" description="Polar residues" evidence="1">
    <location>
        <begin position="1190"/>
        <end position="1205"/>
    </location>
</feature>
<feature type="region of interest" description="Disordered" evidence="1">
    <location>
        <begin position="1190"/>
        <end position="1209"/>
    </location>
</feature>
<comment type="caution">
    <text evidence="3">The sequence shown here is derived from an EMBL/GenBank/DDBJ whole genome shotgun (WGS) entry which is preliminary data.</text>
</comment>
<dbReference type="InterPro" id="IPR058210">
    <property type="entry name" value="SACS/Nov_dom"/>
</dbReference>
<dbReference type="EMBL" id="CAJPDS010000010">
    <property type="protein sequence ID" value="CAF9911507.1"/>
    <property type="molecule type" value="Genomic_DNA"/>
</dbReference>
<dbReference type="Gene3D" id="3.30.565.10">
    <property type="entry name" value="Histidine kinase-like ATPase, C-terminal domain"/>
    <property type="match status" value="1"/>
</dbReference>
<reference evidence="3" key="1">
    <citation type="submission" date="2021-03" db="EMBL/GenBank/DDBJ databases">
        <authorList>
            <person name="Tagirdzhanova G."/>
        </authorList>
    </citation>
    <scope>NUCLEOTIDE SEQUENCE</scope>
</reference>
<dbReference type="NCBIfam" id="NF047352">
    <property type="entry name" value="P_loop_sacsin"/>
    <property type="match status" value="1"/>
</dbReference>
<dbReference type="InterPro" id="IPR036890">
    <property type="entry name" value="HATPase_C_sf"/>
</dbReference>
<dbReference type="Proteomes" id="UP000664521">
    <property type="component" value="Unassembled WGS sequence"/>
</dbReference>
<feature type="domain" description="Sacsin/Nov" evidence="2">
    <location>
        <begin position="30"/>
        <end position="151"/>
    </location>
</feature>
<evidence type="ECO:0000256" key="1">
    <source>
        <dbReference type="SAM" id="MobiDB-lite"/>
    </source>
</evidence>
<sequence length="1712" mass="190619">MAPYLDYDALRAQTIGTGSDEAVTVNTRALIDKVLARYSGEWTTLRELIQNAADASAKKVTIRLETTPSSTVAAPQSADPSKRIRHVLLHHTLKSSIIENDGLPFGVADWARLKKIAEGNPDETKIGAFGVGFYSVFADCEEPFVSSGKEALAFYWKGDALFTKRLQLPDTQNSNTTFVLPMRNATSPVPQLLSLCQFLASSLTFVGLESIELLLDEWKILDLKKVTAPSFDLEIPKSIDGKTREGLMKVTKVTKEAAQIHARWLKVVEWKRSFTGSTEPSAKEAHSTPSLRYFFSKIAPGVTNSNAEKTAREERAQQDAISDDLMGEATATLFLHVNRASIQTTVSQKFSSELERATKKPPPKTTTVSLLTASYDEHIASASSTSDPARITADIFTSVVPTRGRIFIGFPTNQTTGLQAHISTPSVIPTVERESIDLNNRFIRTWNVELLRAAGIVARLSWQGEMSTLRDKLLRSANASNNTGLTTEQVSQVIPEILFLHTTFAFNESTPLSEVGTLVEEAFWTCGKQMAIDILSSRGVLPSSRVRCLSEDLGFVQGIPVVPEPLVQTSLIKRLRDYGVITDVTISDIKSELESRPLDASQLQRFLPWVAQKSRINEIDSAMVQSLLGMTVVNCTENGIDRLLFLGQMKNFLNPSKIPADMPIPLTTMPFKYTKSIPRADLEALGWDDLNIVPWLKWLVEQIGGKGGLPPAYDITQSASFACTLLPILSKQWDGLSQSSKATVTELMTSRTTIPTKLGMRRPAESYFSSVKVFDDLPVVVGLHSVKDKMLVAFGVRKTVDIGVVLDRLVAFSNSDKQATDGKAGHWNHVDLITYLASVQQDIPLNDIKRLRTTPICPAESTSSSSTSPKWYLVSELFEPEDNLRRLDFPILQWPGPLRMNSAEGKLLTLLGLRSAPTYLELIDIMASAAASGDVARRDRAMGYLLNQYHLKGYSSFDSKTVVTPYLPIQGSEKRLQIPQRCFLNEQNAILGFDILRRDLHPHASKFGVQFNPPITDCIERLIENPPPTHRNAREIFAYFASRVIELDSSSVTRIGETAVVPLAKTKHNEKADSSDSVRYLAPKDCFLGDGDKFADIFDYVDFGQDANVFLLKCGSKHEPNTQELAAKVIREPARVYTSLETPKYLDLLRNLASAWPTLKKNKALAKDMKAAPFLLGYRELVSKFTRRSSTLSGMNPSESSSTYTDADEDEDDAIVRTAELACAGKITVVNDMISYAQFREHILAAPMEEVLEEFYINLGSSELGDLLEQQHAIGSRLNDQSLVPNLQRRIIERTRLYLYDQPRETVSHDSKWIEKNLSLAFVRSISLRKSLKGTNIRRNQPKSAMLSYDKQGGFLLNLTPEYDFFEVAQALIGLLLKKPKPQQIMMLEMLLGTDLHKLKAKGYNVERILRQKATEARVAEEQRRRQVEQEQQELRSQETAQKEAEMQNIRDRRRHPLPGGFPESPDPKSPIPINTPMPQVDQPVQKPRGLFSKISKTLGIEDRVKPASQDGINRGINNSADDAPPPYSQQDITNRPRTPTPQPETVTQPHQLQKNLLNAIQASRPHGSRAVSSGPAVTDVKETHSYCDSKPAADLVYISETSTSSPVRVYLARDLLSAPYSMTSAKFLASNATAVNAFAGILLECADIFRLARTAVHVFYDAHGSTIAFNLEKAMFFNYRYFENLHLEKVQQRDKSEALVYWAVCMAHELA</sequence>
<dbReference type="Pfam" id="PF25794">
    <property type="entry name" value="SACS"/>
    <property type="match status" value="1"/>
</dbReference>
<proteinExistence type="predicted"/>
<feature type="region of interest" description="Disordered" evidence="1">
    <location>
        <begin position="1416"/>
        <end position="1547"/>
    </location>
</feature>
<feature type="compositionally biased region" description="Basic and acidic residues" evidence="1">
    <location>
        <begin position="1416"/>
        <end position="1451"/>
    </location>
</feature>
<dbReference type="PANTHER" id="PTHR47839">
    <property type="entry name" value="DOMAIN PROTEIN, PUTATIVE (AFU_ORTHOLOGUE AFUA_6G04830)-RELATED"/>
    <property type="match status" value="1"/>
</dbReference>
<organism evidence="3 4">
    <name type="scientific">Heterodermia speciosa</name>
    <dbReference type="NCBI Taxonomy" id="116794"/>
    <lineage>
        <taxon>Eukaryota</taxon>
        <taxon>Fungi</taxon>
        <taxon>Dikarya</taxon>
        <taxon>Ascomycota</taxon>
        <taxon>Pezizomycotina</taxon>
        <taxon>Lecanoromycetes</taxon>
        <taxon>OSLEUM clade</taxon>
        <taxon>Lecanoromycetidae</taxon>
        <taxon>Caliciales</taxon>
        <taxon>Physciaceae</taxon>
        <taxon>Heterodermia</taxon>
    </lineage>
</organism>
<dbReference type="PANTHER" id="PTHR47839:SF1">
    <property type="entry name" value="DOMAIN PROTEIN, PUTATIVE (AFU_ORTHOLOGUE AFUA_6G04830)-RELATED"/>
    <property type="match status" value="1"/>
</dbReference>
<dbReference type="OrthoDB" id="10031156at2759"/>
<evidence type="ECO:0000259" key="2">
    <source>
        <dbReference type="Pfam" id="PF25794"/>
    </source>
</evidence>
<gene>
    <name evidence="3" type="ORF">HETSPECPRED_000354</name>
</gene>
<name>A0A8H3EWD5_9LECA</name>
<dbReference type="Pfam" id="PF12449">
    <property type="entry name" value="DUF3684"/>
    <property type="match status" value="1"/>
</dbReference>